<feature type="short sequence motif" description="Q motif" evidence="6">
    <location>
        <begin position="9"/>
        <end position="37"/>
    </location>
</feature>
<keyword evidence="1 7" id="KW-0547">Nucleotide-binding</keyword>
<dbReference type="InterPro" id="IPR011545">
    <property type="entry name" value="DEAD/DEAH_box_helicase_dom"/>
</dbReference>
<accession>A0ABT6DL59</accession>
<evidence type="ECO:0000256" key="1">
    <source>
        <dbReference type="ARBA" id="ARBA00022741"/>
    </source>
</evidence>
<feature type="compositionally biased region" description="Basic and acidic residues" evidence="8">
    <location>
        <begin position="612"/>
        <end position="647"/>
    </location>
</feature>
<dbReference type="InterPro" id="IPR014001">
    <property type="entry name" value="Helicase_ATP-bd"/>
</dbReference>
<dbReference type="GO" id="GO:0004386">
    <property type="term" value="F:helicase activity"/>
    <property type="evidence" value="ECO:0007669"/>
    <property type="project" value="UniProtKB-KW"/>
</dbReference>
<proteinExistence type="inferred from homology"/>
<evidence type="ECO:0000256" key="7">
    <source>
        <dbReference type="RuleBase" id="RU000492"/>
    </source>
</evidence>
<evidence type="ECO:0000256" key="2">
    <source>
        <dbReference type="ARBA" id="ARBA00022801"/>
    </source>
</evidence>
<evidence type="ECO:0000256" key="6">
    <source>
        <dbReference type="PROSITE-ProRule" id="PRU00552"/>
    </source>
</evidence>
<comment type="similarity">
    <text evidence="5 7">Belongs to the DEAD box helicase family.</text>
</comment>
<gene>
    <name evidence="12" type="ORF">NWE73_14590</name>
</gene>
<keyword evidence="4 7" id="KW-0067">ATP-binding</keyword>
<keyword evidence="2 7" id="KW-0378">Hydrolase</keyword>
<dbReference type="InterPro" id="IPR027417">
    <property type="entry name" value="P-loop_NTPase"/>
</dbReference>
<keyword evidence="3 7" id="KW-0347">Helicase</keyword>
<dbReference type="InterPro" id="IPR044742">
    <property type="entry name" value="DEAD/DEAH_RhlB"/>
</dbReference>
<evidence type="ECO:0000259" key="9">
    <source>
        <dbReference type="PROSITE" id="PS51192"/>
    </source>
</evidence>
<evidence type="ECO:0000256" key="4">
    <source>
        <dbReference type="ARBA" id="ARBA00022840"/>
    </source>
</evidence>
<dbReference type="InterPro" id="IPR000629">
    <property type="entry name" value="RNA-helicase_DEAD-box_CS"/>
</dbReference>
<feature type="domain" description="DEAD-box RNA helicase Q" evidence="11">
    <location>
        <begin position="9"/>
        <end position="37"/>
    </location>
</feature>
<feature type="domain" description="Helicase ATP-binding" evidence="9">
    <location>
        <begin position="41"/>
        <end position="219"/>
    </location>
</feature>
<feature type="domain" description="Helicase C-terminal" evidence="10">
    <location>
        <begin position="230"/>
        <end position="391"/>
    </location>
</feature>
<dbReference type="SUPFAM" id="SSF52540">
    <property type="entry name" value="P-loop containing nucleoside triphosphate hydrolases"/>
    <property type="match status" value="1"/>
</dbReference>
<dbReference type="PANTHER" id="PTHR47959:SF13">
    <property type="entry name" value="ATP-DEPENDENT RNA HELICASE RHLE"/>
    <property type="match status" value="1"/>
</dbReference>
<feature type="region of interest" description="Disordered" evidence="8">
    <location>
        <begin position="466"/>
        <end position="664"/>
    </location>
</feature>
<dbReference type="RefSeq" id="WP_277579077.1">
    <property type="nucleotide sequence ID" value="NZ_JANRMI010000004.1"/>
</dbReference>
<dbReference type="Pfam" id="PF00270">
    <property type="entry name" value="DEAD"/>
    <property type="match status" value="1"/>
</dbReference>
<comment type="caution">
    <text evidence="12">The sequence shown here is derived from an EMBL/GenBank/DDBJ whole genome shotgun (WGS) entry which is preliminary data.</text>
</comment>
<feature type="compositionally biased region" description="Basic and acidic residues" evidence="8">
    <location>
        <begin position="466"/>
        <end position="476"/>
    </location>
</feature>
<evidence type="ECO:0000256" key="5">
    <source>
        <dbReference type="ARBA" id="ARBA00038437"/>
    </source>
</evidence>
<dbReference type="Pfam" id="PF00271">
    <property type="entry name" value="Helicase_C"/>
    <property type="match status" value="1"/>
</dbReference>
<feature type="compositionally biased region" description="Gly residues" evidence="8">
    <location>
        <begin position="490"/>
        <end position="502"/>
    </location>
</feature>
<dbReference type="PROSITE" id="PS51192">
    <property type="entry name" value="HELICASE_ATP_BIND_1"/>
    <property type="match status" value="1"/>
</dbReference>
<reference evidence="12" key="1">
    <citation type="submission" date="2022-08" db="EMBL/GenBank/DDBJ databases">
        <title>Novel Bdellovibrio Species Isolated from Svalbard: Designation Bdellovibrio svalbardensis.</title>
        <authorList>
            <person name="Mitchell R.J."/>
            <person name="Choi S.Y."/>
        </authorList>
    </citation>
    <scope>NUCLEOTIDE SEQUENCE</scope>
    <source>
        <strain evidence="12">PAP01</strain>
    </source>
</reference>
<dbReference type="PROSITE" id="PS51194">
    <property type="entry name" value="HELICASE_CTER"/>
    <property type="match status" value="1"/>
</dbReference>
<name>A0ABT6DL59_9BACT</name>
<sequence length="664" mass="72766">MTPPLTTVDSFESFGLSAPIMEAMKDMGYSTPTPIQQQALPILLAGANDFIGLASTGTGKTAAFGIPLVENIDTTIKDTQALVLSPTRELALQVAEQLALLGKKKGLRVVTIYGGASYRTQLDGVKRGAHIVVATPGRLVDFLEQKMIKLQSVQTVVLDEADEMLSMGFKDSLDFILSATHSDDSKSERAACRTWLFSATMSGEVKRLSEKYLEKPEMVQANKVGSTASTIEQVYYTVKNSGKMEVISRLLQTLPEFYGIIFCQTKMEVAELEDLLTQRGFPADSLHGDKNQQEREATLKKFKQRQIKVVVATDVAARGLDIKDLTHVINHSLPWDVESYVHRIGRTGRNGQSGTAITLVNPEQLNLLRRVMQSTKAVMVKGVIPSADEVAGLKIKDVLDKVSTMKEDDVALNLANDLIRVLITAGDTDLSGFTKEDLLARFIAAYFPKVFVKKDLMLDYMGDRVPRELLPRDPNDNRFTSSRGDRDGGGRGGFRGGRGGGYRSDRGGYSPDRSSSDRGDRGGYSAERGSGYSPDRSSSDRGGYTPRNDRGGYSAERASGYSPDRSASSEAPRRSFRSDDGDSRPARTESRPEARAPRADFNEAPAPRGFRRRDDAAGGDSRPPRREFNGERSERSDRGGRPGEHSGIKRVRPGGASASRRFRD</sequence>
<dbReference type="InterPro" id="IPR050079">
    <property type="entry name" value="DEAD_box_RNA_helicase"/>
</dbReference>
<dbReference type="SMART" id="SM00487">
    <property type="entry name" value="DEXDc"/>
    <property type="match status" value="1"/>
</dbReference>
<evidence type="ECO:0000259" key="11">
    <source>
        <dbReference type="PROSITE" id="PS51195"/>
    </source>
</evidence>
<dbReference type="Gene3D" id="3.40.50.300">
    <property type="entry name" value="P-loop containing nucleotide triphosphate hydrolases"/>
    <property type="match status" value="2"/>
</dbReference>
<dbReference type="InterPro" id="IPR014014">
    <property type="entry name" value="RNA_helicase_DEAD_Q_motif"/>
</dbReference>
<dbReference type="PROSITE" id="PS51195">
    <property type="entry name" value="Q_MOTIF"/>
    <property type="match status" value="1"/>
</dbReference>
<evidence type="ECO:0000313" key="12">
    <source>
        <dbReference type="EMBL" id="MDG0817605.1"/>
    </source>
</evidence>
<dbReference type="Proteomes" id="UP001152321">
    <property type="component" value="Unassembled WGS sequence"/>
</dbReference>
<protein>
    <submittedName>
        <fullName evidence="12">DEAD/DEAH box helicase</fullName>
    </submittedName>
</protein>
<dbReference type="CDD" id="cd00268">
    <property type="entry name" value="DEADc"/>
    <property type="match status" value="1"/>
</dbReference>
<dbReference type="CDD" id="cd18787">
    <property type="entry name" value="SF2_C_DEAD"/>
    <property type="match status" value="1"/>
</dbReference>
<evidence type="ECO:0000256" key="3">
    <source>
        <dbReference type="ARBA" id="ARBA00022806"/>
    </source>
</evidence>
<evidence type="ECO:0000313" key="13">
    <source>
        <dbReference type="Proteomes" id="UP001152321"/>
    </source>
</evidence>
<dbReference type="SMART" id="SM00490">
    <property type="entry name" value="HELICc"/>
    <property type="match status" value="1"/>
</dbReference>
<dbReference type="PROSITE" id="PS00039">
    <property type="entry name" value="DEAD_ATP_HELICASE"/>
    <property type="match status" value="1"/>
</dbReference>
<dbReference type="InterPro" id="IPR001650">
    <property type="entry name" value="Helicase_C-like"/>
</dbReference>
<evidence type="ECO:0000259" key="10">
    <source>
        <dbReference type="PROSITE" id="PS51194"/>
    </source>
</evidence>
<dbReference type="EMBL" id="JANRMI010000004">
    <property type="protein sequence ID" value="MDG0817605.1"/>
    <property type="molecule type" value="Genomic_DNA"/>
</dbReference>
<dbReference type="PANTHER" id="PTHR47959">
    <property type="entry name" value="ATP-DEPENDENT RNA HELICASE RHLE-RELATED"/>
    <property type="match status" value="1"/>
</dbReference>
<organism evidence="12 13">
    <name type="scientific">Bdellovibrio svalbardensis</name>
    <dbReference type="NCBI Taxonomy" id="2972972"/>
    <lineage>
        <taxon>Bacteria</taxon>
        <taxon>Pseudomonadati</taxon>
        <taxon>Bdellovibrionota</taxon>
        <taxon>Bdellovibrionia</taxon>
        <taxon>Bdellovibrionales</taxon>
        <taxon>Pseudobdellovibrionaceae</taxon>
        <taxon>Bdellovibrio</taxon>
    </lineage>
</organism>
<keyword evidence="13" id="KW-1185">Reference proteome</keyword>
<evidence type="ECO:0000256" key="8">
    <source>
        <dbReference type="SAM" id="MobiDB-lite"/>
    </source>
</evidence>
<feature type="compositionally biased region" description="Basic and acidic residues" evidence="8">
    <location>
        <begin position="571"/>
        <end position="601"/>
    </location>
</feature>